<dbReference type="Gene3D" id="2.60.40.1180">
    <property type="entry name" value="Golgi alpha-mannosidase II"/>
    <property type="match status" value="1"/>
</dbReference>
<dbReference type="Pfam" id="PF00128">
    <property type="entry name" value="Alpha-amylase"/>
    <property type="match status" value="1"/>
</dbReference>
<keyword evidence="3" id="KW-0378">Hydrolase</keyword>
<comment type="similarity">
    <text evidence="1">Belongs to the glycosyl hydrolase 13 family.</text>
</comment>
<dbReference type="GO" id="GO:0051060">
    <property type="term" value="F:pullulanase activity"/>
    <property type="evidence" value="ECO:0007669"/>
    <property type="project" value="UniProtKB-EC"/>
</dbReference>
<organism evidence="3 4">
    <name type="scientific">Jeotgalibaca arthritidis</name>
    <dbReference type="NCBI Taxonomy" id="1868794"/>
    <lineage>
        <taxon>Bacteria</taxon>
        <taxon>Bacillati</taxon>
        <taxon>Bacillota</taxon>
        <taxon>Bacilli</taxon>
        <taxon>Lactobacillales</taxon>
        <taxon>Carnobacteriaceae</taxon>
        <taxon>Jeotgalibaca</taxon>
    </lineage>
</organism>
<evidence type="ECO:0000259" key="2">
    <source>
        <dbReference type="SMART" id="SM00642"/>
    </source>
</evidence>
<dbReference type="SUPFAM" id="SSF81296">
    <property type="entry name" value="E set domains"/>
    <property type="match status" value="1"/>
</dbReference>
<proteinExistence type="inferred from homology"/>
<reference evidence="3 4" key="1">
    <citation type="journal article" date="2017" name="Int. J. Syst. Evol. Microbiol.">
        <title>Jeotgalibaca porci sp. nov. and Jeotgalibaca arthritidis sp. nov., isolated from pigs, and emended description of the genus Jeotgalibaca.</title>
        <authorList>
            <person name="Zamora L."/>
            <person name="Perez-Sancho M."/>
            <person name="Dominguez L."/>
            <person name="Fernandez-Garayzabal J.F."/>
            <person name="Vela A.I."/>
        </authorList>
    </citation>
    <scope>NUCLEOTIDE SEQUENCE [LARGE SCALE GENOMIC DNA]</scope>
    <source>
        <strain evidence="3 4">CECT 9157</strain>
    </source>
</reference>
<dbReference type="InterPro" id="IPR013780">
    <property type="entry name" value="Glyco_hydro_b"/>
</dbReference>
<dbReference type="Proteomes" id="UP000501451">
    <property type="component" value="Chromosome"/>
</dbReference>
<dbReference type="AlphaFoldDB" id="A0A6G7KB91"/>
<dbReference type="NCBIfam" id="TIGR02104">
    <property type="entry name" value="pulA_typeI"/>
    <property type="match status" value="1"/>
</dbReference>
<feature type="domain" description="Glycosyl hydrolase family 13 catalytic" evidence="2">
    <location>
        <begin position="188"/>
        <end position="561"/>
    </location>
</feature>
<sequence length="657" mass="74946">MNKKVRHYRDHAGASYAMPITDIYSPETDRLKIGPAFDELFAYDGVLGVQYSPQASLFRLWSPVAVSVDLVLYDVLYSNRKRHLPMQEVANGTFEIEVTDDLDNTAYMYAVHYPDGSFIETVDPYATAVTLNGERSVVVNLASTNPENWTNRMTAFSAPTDAIIYEAHIRDFTFSEQIKATNRAKFLGVIEEGLKTTNGKTAGFDYLKELGITHLQLLPMYDFQTVDEKYQFASYNWGYDPQNYNVPEGSYATDPSDPKTRIREMKQMVQGLHDAGIRVIMDVVYNHVYEPIGHPFENVAPGYYFRQNPDGSPSNGTGVGNDTASERLMMRRYIVDSVRYWAEEYHIDGFRFDLMGIHDVETMLEIRAALDEIDPSIIMIGEGWNLDTNLPADQKANAKNAHQMPRIAHFNDALRTAIKGRDMDGGHDTGIVTGKSFMEQWVAINQQGGAYYPQDVATYQEPDQVVQYIEAHDNFTLYDKLKLNMPSDDETTRAKRHLLAQSMAFLAQGIPFIHAGQEFFRTKQGVENSYKSPDAINFFDWELKDKNQFAVDYMKGLIALRRSEPLFRMQTADQIIRHMSILKADYYQVVWQLEDEDHSYYVLFNANGNAVSFDIELGDYELLVKNQTVNLDHPEQLKNSSSIVVDGFSTTILRMKK</sequence>
<dbReference type="InterPro" id="IPR004193">
    <property type="entry name" value="Glyco_hydro_13_N"/>
</dbReference>
<dbReference type="EC" id="3.2.1.41" evidence="3"/>
<dbReference type="Gene3D" id="2.60.40.10">
    <property type="entry name" value="Immunoglobulins"/>
    <property type="match status" value="1"/>
</dbReference>
<dbReference type="GO" id="GO:0005975">
    <property type="term" value="P:carbohydrate metabolic process"/>
    <property type="evidence" value="ECO:0007669"/>
    <property type="project" value="InterPro"/>
</dbReference>
<accession>A0A6G7KB91</accession>
<dbReference type="Pfam" id="PF02922">
    <property type="entry name" value="CBM_48"/>
    <property type="match status" value="1"/>
</dbReference>
<protein>
    <submittedName>
        <fullName evidence="3">Type I pullulanase</fullName>
        <ecNumber evidence="3">3.2.1.41</ecNumber>
    </submittedName>
</protein>
<evidence type="ECO:0000256" key="1">
    <source>
        <dbReference type="ARBA" id="ARBA00008061"/>
    </source>
</evidence>
<dbReference type="CDD" id="cd11341">
    <property type="entry name" value="AmyAc_Pullulanase_LD-like"/>
    <property type="match status" value="1"/>
</dbReference>
<dbReference type="EMBL" id="CP049740">
    <property type="protein sequence ID" value="QII82471.1"/>
    <property type="molecule type" value="Genomic_DNA"/>
</dbReference>
<dbReference type="SUPFAM" id="SSF51445">
    <property type="entry name" value="(Trans)glycosidases"/>
    <property type="match status" value="1"/>
</dbReference>
<dbReference type="CDD" id="cd02860">
    <property type="entry name" value="E_set_Pullulanase"/>
    <property type="match status" value="1"/>
</dbReference>
<dbReference type="KEGG" id="jar:G7057_08510"/>
<evidence type="ECO:0000313" key="3">
    <source>
        <dbReference type="EMBL" id="QII82471.1"/>
    </source>
</evidence>
<dbReference type="SMART" id="SM00642">
    <property type="entry name" value="Aamy"/>
    <property type="match status" value="1"/>
</dbReference>
<dbReference type="InterPro" id="IPR006047">
    <property type="entry name" value="GH13_cat_dom"/>
</dbReference>
<keyword evidence="4" id="KW-1185">Reference proteome</keyword>
<keyword evidence="3" id="KW-0326">Glycosidase</keyword>
<dbReference type="InterPro" id="IPR014756">
    <property type="entry name" value="Ig_E-set"/>
</dbReference>
<dbReference type="RefSeq" id="WP_166162783.1">
    <property type="nucleotide sequence ID" value="NZ_CP049740.1"/>
</dbReference>
<evidence type="ECO:0000313" key="4">
    <source>
        <dbReference type="Proteomes" id="UP000501451"/>
    </source>
</evidence>
<dbReference type="InterPro" id="IPR017853">
    <property type="entry name" value="GH"/>
</dbReference>
<dbReference type="Gene3D" id="3.20.20.80">
    <property type="entry name" value="Glycosidases"/>
    <property type="match status" value="1"/>
</dbReference>
<dbReference type="InterPro" id="IPR011840">
    <property type="entry name" value="PulA_typeI"/>
</dbReference>
<dbReference type="InterPro" id="IPR013783">
    <property type="entry name" value="Ig-like_fold"/>
</dbReference>
<name>A0A6G7KB91_9LACT</name>
<dbReference type="PANTHER" id="PTHR43002">
    <property type="entry name" value="GLYCOGEN DEBRANCHING ENZYME"/>
    <property type="match status" value="1"/>
</dbReference>
<gene>
    <name evidence="3" type="primary">pulA</name>
    <name evidence="3" type="ORF">G7057_08510</name>
</gene>